<dbReference type="Pfam" id="PF20434">
    <property type="entry name" value="BD-FAE"/>
    <property type="match status" value="1"/>
</dbReference>
<evidence type="ECO:0000313" key="4">
    <source>
        <dbReference type="Proteomes" id="UP000035963"/>
    </source>
</evidence>
<dbReference type="EMBL" id="AEJF01000122">
    <property type="protein sequence ID" value="KLU24594.1"/>
    <property type="molecule type" value="Genomic_DNA"/>
</dbReference>
<dbReference type="SUPFAM" id="SSF53474">
    <property type="entry name" value="alpha/beta-Hydrolases"/>
    <property type="match status" value="1"/>
</dbReference>
<dbReference type="InterPro" id="IPR050300">
    <property type="entry name" value="GDXG_lipolytic_enzyme"/>
</dbReference>
<dbReference type="PANTHER" id="PTHR48081">
    <property type="entry name" value="AB HYDROLASE SUPERFAMILY PROTEIN C4A8.06C"/>
    <property type="match status" value="1"/>
</dbReference>
<dbReference type="PANTHER" id="PTHR48081:SF13">
    <property type="entry name" value="ALPHA_BETA HYDROLASE"/>
    <property type="match status" value="1"/>
</dbReference>
<sequence length="324" mass="34018">MPKMIMSATIAPSDTSTSTILSPNPSDQIVCGKTPLKMVHDVVFSEPVLPNGAKKKLAMDIQIPAGPGKKPLVVYVTGGGFAFAPKESALNLRTYVAEAGFVVASIQYRTAMDGANYRDGIADVKSAIRYLRAHADDYGIDPDKVAVWGESAGGYLASMAGVAGNVKTFDAGDNLGQSSAVQAVIDKFGPSDMSKVAADFDARSQEAYSSADNPVAHYVNGPSSTQGLVDDPTATTTANPVTYITASDPAFLLFHGSKDPIVSPSQTLLLHNALLQAGVRSKRYVLTGASHGDVAFLGDVKSAQPWSTNEVMGVMVRFLKDNLG</sequence>
<comment type="caution">
    <text evidence="3">The sequence shown here is derived from an EMBL/GenBank/DDBJ whole genome shotgun (WGS) entry which is preliminary data.</text>
</comment>
<gene>
    <name evidence="3" type="ORF">EOS_19440</name>
</gene>
<dbReference type="InterPro" id="IPR029058">
    <property type="entry name" value="AB_hydrolase_fold"/>
</dbReference>
<dbReference type="GO" id="GO:0016787">
    <property type="term" value="F:hydrolase activity"/>
    <property type="evidence" value="ECO:0007669"/>
    <property type="project" value="UniProtKB-KW"/>
</dbReference>
<protein>
    <submittedName>
        <fullName evidence="3">Alpha/beta hydrolase</fullName>
    </submittedName>
</protein>
<reference evidence="3 4" key="1">
    <citation type="journal article" date="2015" name="Genome Announc.">
        <title>Draft Genome Sequence of Burkholderia sp. Strain PML1(12), an Ectomycorrhizosphere-Inhabiting Bacterium with Effective Mineral-Weathering Ability.</title>
        <authorList>
            <person name="Uroz S."/>
            <person name="Oger P."/>
        </authorList>
    </citation>
    <scope>NUCLEOTIDE SEQUENCE [LARGE SCALE GENOMIC DNA]</scope>
    <source>
        <strain evidence="4">PML1(12)</strain>
    </source>
</reference>
<keyword evidence="4" id="KW-1185">Reference proteome</keyword>
<keyword evidence="1 3" id="KW-0378">Hydrolase</keyword>
<evidence type="ECO:0000259" key="2">
    <source>
        <dbReference type="Pfam" id="PF20434"/>
    </source>
</evidence>
<evidence type="ECO:0000256" key="1">
    <source>
        <dbReference type="ARBA" id="ARBA00022801"/>
    </source>
</evidence>
<accession>A0A0J1CVJ3</accession>
<proteinExistence type="predicted"/>
<dbReference type="Gene3D" id="3.40.50.1820">
    <property type="entry name" value="alpha/beta hydrolase"/>
    <property type="match status" value="1"/>
</dbReference>
<organism evidence="3 4">
    <name type="scientific">Caballeronia mineralivorans PML1(12)</name>
    <dbReference type="NCBI Taxonomy" id="908627"/>
    <lineage>
        <taxon>Bacteria</taxon>
        <taxon>Pseudomonadati</taxon>
        <taxon>Pseudomonadota</taxon>
        <taxon>Betaproteobacteria</taxon>
        <taxon>Burkholderiales</taxon>
        <taxon>Burkholderiaceae</taxon>
        <taxon>Caballeronia</taxon>
    </lineage>
</organism>
<feature type="domain" description="BD-FAE-like" evidence="2">
    <location>
        <begin position="59"/>
        <end position="274"/>
    </location>
</feature>
<name>A0A0J1CVJ3_9BURK</name>
<dbReference type="InterPro" id="IPR049492">
    <property type="entry name" value="BD-FAE-like_dom"/>
</dbReference>
<dbReference type="PATRIC" id="fig|908627.4.peg.4351"/>
<evidence type="ECO:0000313" key="3">
    <source>
        <dbReference type="EMBL" id="KLU24594.1"/>
    </source>
</evidence>
<dbReference type="AlphaFoldDB" id="A0A0J1CVJ3"/>
<dbReference type="Proteomes" id="UP000035963">
    <property type="component" value="Unassembled WGS sequence"/>
</dbReference>